<feature type="compositionally biased region" description="Basic residues" evidence="1">
    <location>
        <begin position="284"/>
        <end position="293"/>
    </location>
</feature>
<protein>
    <recommendedName>
        <fullName evidence="2">CMP/dCMP-type deaminase domain-containing protein</fullName>
    </recommendedName>
</protein>
<dbReference type="VEuPathDB" id="CryptoDB:Cvel_22586"/>
<feature type="compositionally biased region" description="Basic and acidic residues" evidence="1">
    <location>
        <begin position="46"/>
        <end position="63"/>
    </location>
</feature>
<name>A0A0G4GMR0_9ALVE</name>
<gene>
    <name evidence="3" type="ORF">Cvel_22586</name>
</gene>
<accession>A0A0G4GMR0</accession>
<sequence length="293" mass="32409">MSLRLRGRRARPALSSPVPNGAALNQAQCLAHQQHHQHSSQQQHCRNQERNREEREREEDSPPHLRHPHHHHSKYQYESLYESSDEFNKETNNLLNKHYYALEAAIQQAEKSPYLHKHGCVIVSRGKVVASGHNRPANGISSLHAECAALKEFKKKVTRGGGRRLSASAVMFVVRLHPHSRPPHHSPSTSTDVPAGGWRLLLSAPCDACVRAIQAAGIRTVFFSVNSPPPPQQRGGRVGRMKNGADAEDSTRNGSVGPDESQSQREENKAHASSPEGDEDAIGRIRRGGSARV</sequence>
<evidence type="ECO:0000256" key="1">
    <source>
        <dbReference type="SAM" id="MobiDB-lite"/>
    </source>
</evidence>
<dbReference type="PROSITE" id="PS51747">
    <property type="entry name" value="CYT_DCMP_DEAMINASES_2"/>
    <property type="match status" value="1"/>
</dbReference>
<evidence type="ECO:0000313" key="3">
    <source>
        <dbReference type="EMBL" id="CEM31476.1"/>
    </source>
</evidence>
<feature type="compositionally biased region" description="Low complexity" evidence="1">
    <location>
        <begin position="12"/>
        <end position="32"/>
    </location>
</feature>
<feature type="domain" description="CMP/dCMP-type deaminase" evidence="2">
    <location>
        <begin position="96"/>
        <end position="238"/>
    </location>
</feature>
<proteinExistence type="predicted"/>
<feature type="region of interest" description="Disordered" evidence="1">
    <location>
        <begin position="223"/>
        <end position="293"/>
    </location>
</feature>
<dbReference type="InterPro" id="IPR016193">
    <property type="entry name" value="Cytidine_deaminase-like"/>
</dbReference>
<dbReference type="Gene3D" id="3.40.140.10">
    <property type="entry name" value="Cytidine Deaminase, domain 2"/>
    <property type="match status" value="1"/>
</dbReference>
<dbReference type="GO" id="GO:0003824">
    <property type="term" value="F:catalytic activity"/>
    <property type="evidence" value="ECO:0007669"/>
    <property type="project" value="InterPro"/>
</dbReference>
<dbReference type="SUPFAM" id="SSF53927">
    <property type="entry name" value="Cytidine deaminase-like"/>
    <property type="match status" value="1"/>
</dbReference>
<reference evidence="3" key="1">
    <citation type="submission" date="2014-11" db="EMBL/GenBank/DDBJ databases">
        <authorList>
            <person name="Otto D Thomas"/>
            <person name="Naeem Raeece"/>
        </authorList>
    </citation>
    <scope>NUCLEOTIDE SEQUENCE</scope>
</reference>
<organism evidence="3">
    <name type="scientific">Chromera velia CCMP2878</name>
    <dbReference type="NCBI Taxonomy" id="1169474"/>
    <lineage>
        <taxon>Eukaryota</taxon>
        <taxon>Sar</taxon>
        <taxon>Alveolata</taxon>
        <taxon>Colpodellida</taxon>
        <taxon>Chromeraceae</taxon>
        <taxon>Chromera</taxon>
    </lineage>
</organism>
<evidence type="ECO:0000259" key="2">
    <source>
        <dbReference type="PROSITE" id="PS51747"/>
    </source>
</evidence>
<feature type="compositionally biased region" description="Basic residues" evidence="1">
    <location>
        <begin position="64"/>
        <end position="74"/>
    </location>
</feature>
<dbReference type="InterPro" id="IPR002125">
    <property type="entry name" value="CMP_dCMP_dom"/>
</dbReference>
<feature type="region of interest" description="Disordered" evidence="1">
    <location>
        <begin position="1"/>
        <end position="82"/>
    </location>
</feature>
<dbReference type="Pfam" id="PF00383">
    <property type="entry name" value="dCMP_cyt_deam_1"/>
    <property type="match status" value="1"/>
</dbReference>
<feature type="compositionally biased region" description="Basic residues" evidence="1">
    <location>
        <begin position="1"/>
        <end position="11"/>
    </location>
</feature>
<dbReference type="AlphaFoldDB" id="A0A0G4GMR0"/>
<dbReference type="EMBL" id="CDMZ01001362">
    <property type="protein sequence ID" value="CEM31476.1"/>
    <property type="molecule type" value="Genomic_DNA"/>
</dbReference>